<evidence type="ECO:0000313" key="1">
    <source>
        <dbReference type="EMBL" id="KAJ7323583.1"/>
    </source>
</evidence>
<protein>
    <submittedName>
        <fullName evidence="1">Uncharacterized protein</fullName>
    </submittedName>
</protein>
<comment type="caution">
    <text evidence="1">The sequence shown here is derived from an EMBL/GenBank/DDBJ whole genome shotgun (WGS) entry which is preliminary data.</text>
</comment>
<name>A0AAD7EI68_9AGAR</name>
<accession>A0AAD7EI68</accession>
<dbReference type="Proteomes" id="UP001218218">
    <property type="component" value="Unassembled WGS sequence"/>
</dbReference>
<dbReference type="AlphaFoldDB" id="A0AAD7EI68"/>
<reference evidence="1" key="1">
    <citation type="submission" date="2023-03" db="EMBL/GenBank/DDBJ databases">
        <title>Massive genome expansion in bonnet fungi (Mycena s.s.) driven by repeated elements and novel gene families across ecological guilds.</title>
        <authorList>
            <consortium name="Lawrence Berkeley National Laboratory"/>
            <person name="Harder C.B."/>
            <person name="Miyauchi S."/>
            <person name="Viragh M."/>
            <person name="Kuo A."/>
            <person name="Thoen E."/>
            <person name="Andreopoulos B."/>
            <person name="Lu D."/>
            <person name="Skrede I."/>
            <person name="Drula E."/>
            <person name="Henrissat B."/>
            <person name="Morin E."/>
            <person name="Kohler A."/>
            <person name="Barry K."/>
            <person name="LaButti K."/>
            <person name="Morin E."/>
            <person name="Salamov A."/>
            <person name="Lipzen A."/>
            <person name="Mereny Z."/>
            <person name="Hegedus B."/>
            <person name="Baldrian P."/>
            <person name="Stursova M."/>
            <person name="Weitz H."/>
            <person name="Taylor A."/>
            <person name="Grigoriev I.V."/>
            <person name="Nagy L.G."/>
            <person name="Martin F."/>
            <person name="Kauserud H."/>
        </authorList>
    </citation>
    <scope>NUCLEOTIDE SEQUENCE</scope>
    <source>
        <strain evidence="1">CBHHK002</strain>
    </source>
</reference>
<gene>
    <name evidence="1" type="ORF">DFH08DRAFT_1029163</name>
</gene>
<dbReference type="EMBL" id="JARIHO010000046">
    <property type="protein sequence ID" value="KAJ7323583.1"/>
    <property type="molecule type" value="Genomic_DNA"/>
</dbReference>
<sequence length="265" mass="30068">MVSWAVTCTKDPNSVRKADMQLHLAQTCPQNITTQFPHPILQVLKQTMLNWMVAATGPRNSDPGRKRFLNTFFETYTIAAIHELLLDRLRHSRMQLSKPPARLCSFAPEHRHDCYITFPGLPEPKKKKPHATSLCTKKPHAALHNLSIEQKPRLMAVAQASPRVGKHYSWSRTLPVVPVLHHAQECAYPPGGPWRQVHQKCEVELATKFNTFINSLLKPTFLGLPLPRPEKEKQQYGIKAKVHNALWNFVEVSLESANTPLPPPL</sequence>
<evidence type="ECO:0000313" key="2">
    <source>
        <dbReference type="Proteomes" id="UP001218218"/>
    </source>
</evidence>
<keyword evidence="2" id="KW-1185">Reference proteome</keyword>
<organism evidence="1 2">
    <name type="scientific">Mycena albidolilacea</name>
    <dbReference type="NCBI Taxonomy" id="1033008"/>
    <lineage>
        <taxon>Eukaryota</taxon>
        <taxon>Fungi</taxon>
        <taxon>Dikarya</taxon>
        <taxon>Basidiomycota</taxon>
        <taxon>Agaricomycotina</taxon>
        <taxon>Agaricomycetes</taxon>
        <taxon>Agaricomycetidae</taxon>
        <taxon>Agaricales</taxon>
        <taxon>Marasmiineae</taxon>
        <taxon>Mycenaceae</taxon>
        <taxon>Mycena</taxon>
    </lineage>
</organism>
<proteinExistence type="predicted"/>